<keyword evidence="3" id="KW-1185">Reference proteome</keyword>
<gene>
    <name evidence="2" type="ORF">PEVE_00026643</name>
</gene>
<dbReference type="PANTHER" id="PTHR21301:SF10">
    <property type="entry name" value="REVERSE TRANSCRIPTASE DOMAIN-CONTAINING PROTEIN"/>
    <property type="match status" value="1"/>
</dbReference>
<feature type="domain" description="Reverse transcriptase" evidence="1">
    <location>
        <begin position="72"/>
        <end position="231"/>
    </location>
</feature>
<protein>
    <recommendedName>
        <fullName evidence="1">Reverse transcriptase domain-containing protein</fullName>
    </recommendedName>
</protein>
<organism evidence="2 3">
    <name type="scientific">Porites evermanni</name>
    <dbReference type="NCBI Taxonomy" id="104178"/>
    <lineage>
        <taxon>Eukaryota</taxon>
        <taxon>Metazoa</taxon>
        <taxon>Cnidaria</taxon>
        <taxon>Anthozoa</taxon>
        <taxon>Hexacorallia</taxon>
        <taxon>Scleractinia</taxon>
        <taxon>Fungiina</taxon>
        <taxon>Poritidae</taxon>
        <taxon>Porites</taxon>
    </lineage>
</organism>
<proteinExistence type="predicted"/>
<dbReference type="PROSITE" id="PS50878">
    <property type="entry name" value="RT_POL"/>
    <property type="match status" value="1"/>
</dbReference>
<dbReference type="InterPro" id="IPR000477">
    <property type="entry name" value="RT_dom"/>
</dbReference>
<dbReference type="Proteomes" id="UP001159427">
    <property type="component" value="Unassembled WGS sequence"/>
</dbReference>
<evidence type="ECO:0000313" key="3">
    <source>
        <dbReference type="Proteomes" id="UP001159427"/>
    </source>
</evidence>
<accession>A0ABN8SRT9</accession>
<feature type="non-terminal residue" evidence="2">
    <location>
        <position position="231"/>
    </location>
</feature>
<sequence length="231" mass="26566">LDRLSNNRDIIIKPADKGGATVILNTTDYLQEAKRQLDNDTYYKRIEEDCTSGHEQTINHCIDDLVKNGEIQHDVAKLLKPAQSRTPIFYMLPKIHKINHPGRPVISSVNSHTEKISAYVDEFLRPIAERLPSYIRDTTDFIQRIKVLGKLPVECYLVTLDVSSLYTNIDIDEGLTVVLRLNNFTFNDEHFIQIKGTAMGTRVAPNFANVYMGRFEENFVYKTEWSNYVII</sequence>
<dbReference type="EMBL" id="CALNXI010003614">
    <property type="protein sequence ID" value="CAH3193840.1"/>
    <property type="molecule type" value="Genomic_DNA"/>
</dbReference>
<evidence type="ECO:0000313" key="2">
    <source>
        <dbReference type="EMBL" id="CAH3193840.1"/>
    </source>
</evidence>
<feature type="non-terminal residue" evidence="2">
    <location>
        <position position="1"/>
    </location>
</feature>
<name>A0ABN8SRT9_9CNID</name>
<comment type="caution">
    <text evidence="2">The sequence shown here is derived from an EMBL/GenBank/DDBJ whole genome shotgun (WGS) entry which is preliminary data.</text>
</comment>
<reference evidence="2 3" key="1">
    <citation type="submission" date="2022-05" db="EMBL/GenBank/DDBJ databases">
        <authorList>
            <consortium name="Genoscope - CEA"/>
            <person name="William W."/>
        </authorList>
    </citation>
    <scope>NUCLEOTIDE SEQUENCE [LARGE SCALE GENOMIC DNA]</scope>
</reference>
<dbReference type="PANTHER" id="PTHR21301">
    <property type="entry name" value="REVERSE TRANSCRIPTASE"/>
    <property type="match status" value="1"/>
</dbReference>
<evidence type="ECO:0000259" key="1">
    <source>
        <dbReference type="PROSITE" id="PS50878"/>
    </source>
</evidence>